<reference evidence="2 3" key="1">
    <citation type="submission" date="2016-07" db="EMBL/GenBank/DDBJ databases">
        <title>Pervasive Adenine N6-methylation of Active Genes in Fungi.</title>
        <authorList>
            <consortium name="DOE Joint Genome Institute"/>
            <person name="Mondo S.J."/>
            <person name="Dannebaum R.O."/>
            <person name="Kuo R.C."/>
            <person name="Labutti K."/>
            <person name="Haridas S."/>
            <person name="Kuo A."/>
            <person name="Salamov A."/>
            <person name="Ahrendt S.R."/>
            <person name="Lipzen A."/>
            <person name="Sullivan W."/>
            <person name="Andreopoulos W.B."/>
            <person name="Clum A."/>
            <person name="Lindquist E."/>
            <person name="Daum C."/>
            <person name="Ramamoorthy G.K."/>
            <person name="Gryganskyi A."/>
            <person name="Culley D."/>
            <person name="Magnuson J.K."/>
            <person name="James T.Y."/>
            <person name="O'Malley M.A."/>
            <person name="Stajich J.E."/>
            <person name="Spatafora J.W."/>
            <person name="Visel A."/>
            <person name="Grigoriev I.V."/>
        </authorList>
    </citation>
    <scope>NUCLEOTIDE SEQUENCE [LARGE SCALE GENOMIC DNA]</scope>
    <source>
        <strain evidence="2 3">68-887.2</strain>
    </source>
</reference>
<feature type="region of interest" description="Disordered" evidence="1">
    <location>
        <begin position="290"/>
        <end position="344"/>
    </location>
</feature>
<feature type="compositionally biased region" description="Polar residues" evidence="1">
    <location>
        <begin position="294"/>
        <end position="304"/>
    </location>
</feature>
<dbReference type="Pfam" id="PF04450">
    <property type="entry name" value="BSP"/>
    <property type="match status" value="1"/>
</dbReference>
<evidence type="ECO:0000256" key="1">
    <source>
        <dbReference type="SAM" id="MobiDB-lite"/>
    </source>
</evidence>
<organism evidence="2 3">
    <name type="scientific">Naematelia encephala</name>
    <dbReference type="NCBI Taxonomy" id="71784"/>
    <lineage>
        <taxon>Eukaryota</taxon>
        <taxon>Fungi</taxon>
        <taxon>Dikarya</taxon>
        <taxon>Basidiomycota</taxon>
        <taxon>Agaricomycotina</taxon>
        <taxon>Tremellomycetes</taxon>
        <taxon>Tremellales</taxon>
        <taxon>Naemateliaceae</taxon>
        <taxon>Naematelia</taxon>
    </lineage>
</organism>
<name>A0A1Y2B5Z0_9TREE</name>
<evidence type="ECO:0000313" key="2">
    <source>
        <dbReference type="EMBL" id="ORY30248.1"/>
    </source>
</evidence>
<dbReference type="InterPro" id="IPR007541">
    <property type="entry name" value="Uncharacterised_BSP"/>
</dbReference>
<dbReference type="AlphaFoldDB" id="A0A1Y2B5Z0"/>
<keyword evidence="3" id="KW-1185">Reference proteome</keyword>
<protein>
    <submittedName>
        <fullName evidence="2">Peptidase of plants and bacteria-domain-containing protein</fullName>
    </submittedName>
</protein>
<feature type="region of interest" description="Disordered" evidence="1">
    <location>
        <begin position="10"/>
        <end position="62"/>
    </location>
</feature>
<dbReference type="Proteomes" id="UP000193986">
    <property type="component" value="Unassembled WGS sequence"/>
</dbReference>
<gene>
    <name evidence="2" type="ORF">BCR39DRAFT_588032</name>
</gene>
<dbReference type="OrthoDB" id="891726at2759"/>
<dbReference type="STRING" id="71784.A0A1Y2B5Z0"/>
<accession>A0A1Y2B5Z0</accession>
<evidence type="ECO:0000313" key="3">
    <source>
        <dbReference type="Proteomes" id="UP000193986"/>
    </source>
</evidence>
<proteinExistence type="predicted"/>
<dbReference type="InParanoid" id="A0A1Y2B5Z0"/>
<dbReference type="EMBL" id="MCFC01000021">
    <property type="protein sequence ID" value="ORY30248.1"/>
    <property type="molecule type" value="Genomic_DNA"/>
</dbReference>
<sequence length="386" mass="42620">MPNLQHFFRNLSIAHPPPAPPSQSNPPSSESSRPSSSDPITTYFLGTSSSSSSPTYAQPPLAPIPSTNIAPIAPSSLIFSLTHPPPATSEQTSFFFTALPDPIGFLYHSAQLIRDHLVIDPQARWRHQLIELKLVDEDGLAWTSDGRMSVSLRWMSNILDETKDGRKDMRAAAKEIKGVLLHELTHVIQHDGSGTCPIWLIESLADHIRLQAHLDPPHWRKAGVGKRDKGWEEGYDAGARFLTWLVGSDSELESTGQLQVGVEEVDEGEGQGGYEIQKNEIGFGVGSGVEIEPTKTQGAKTPMTTKYPLPSTGEPGMGQRQGGGREKSTNTTSGSKAKPRRRGPFPEFVKLLDARLEYNKYQESWWVEMTGADLSTLWKEYLDYYA</sequence>
<comment type="caution">
    <text evidence="2">The sequence shown here is derived from an EMBL/GenBank/DDBJ whole genome shotgun (WGS) entry which is preliminary data.</text>
</comment>
<feature type="compositionally biased region" description="Pro residues" evidence="1">
    <location>
        <begin position="15"/>
        <end position="24"/>
    </location>
</feature>
<dbReference type="PANTHER" id="PTHR33321">
    <property type="match status" value="1"/>
</dbReference>
<feature type="compositionally biased region" description="Low complexity" evidence="1">
    <location>
        <begin position="25"/>
        <end position="39"/>
    </location>
</feature>
<dbReference type="PANTHER" id="PTHR33321:SF12">
    <property type="entry name" value="PLANT BASIC SECRETORY PROTEIN (BSP) FAMILY PROTEIN"/>
    <property type="match status" value="1"/>
</dbReference>